<proteinExistence type="predicted"/>
<dbReference type="EMBL" id="CAJJDN010000078">
    <property type="protein sequence ID" value="CAD8102529.1"/>
    <property type="molecule type" value="Genomic_DNA"/>
</dbReference>
<gene>
    <name evidence="3" type="ORF">PSON_ATCC_30995.1.T0780063</name>
</gene>
<evidence type="ECO:0000256" key="2">
    <source>
        <dbReference type="SAM" id="MobiDB-lite"/>
    </source>
</evidence>
<dbReference type="OrthoDB" id="311384at2759"/>
<feature type="compositionally biased region" description="Polar residues" evidence="2">
    <location>
        <begin position="573"/>
        <end position="593"/>
    </location>
</feature>
<keyword evidence="1" id="KW-0175">Coiled coil</keyword>
<organism evidence="3 4">
    <name type="scientific">Paramecium sonneborni</name>
    <dbReference type="NCBI Taxonomy" id="65129"/>
    <lineage>
        <taxon>Eukaryota</taxon>
        <taxon>Sar</taxon>
        <taxon>Alveolata</taxon>
        <taxon>Ciliophora</taxon>
        <taxon>Intramacronucleata</taxon>
        <taxon>Oligohymenophorea</taxon>
        <taxon>Peniculida</taxon>
        <taxon>Parameciidae</taxon>
        <taxon>Paramecium</taxon>
    </lineage>
</organism>
<dbReference type="AlphaFoldDB" id="A0A8S1PHV4"/>
<name>A0A8S1PHV4_9CILI</name>
<evidence type="ECO:0008006" key="5">
    <source>
        <dbReference type="Google" id="ProtNLM"/>
    </source>
</evidence>
<dbReference type="Proteomes" id="UP000692954">
    <property type="component" value="Unassembled WGS sequence"/>
</dbReference>
<reference evidence="3" key="1">
    <citation type="submission" date="2021-01" db="EMBL/GenBank/DDBJ databases">
        <authorList>
            <consortium name="Genoscope - CEA"/>
            <person name="William W."/>
        </authorList>
    </citation>
    <scope>NUCLEOTIDE SEQUENCE</scope>
</reference>
<feature type="region of interest" description="Disordered" evidence="2">
    <location>
        <begin position="562"/>
        <end position="593"/>
    </location>
</feature>
<feature type="coiled-coil region" evidence="1">
    <location>
        <begin position="683"/>
        <end position="756"/>
    </location>
</feature>
<sequence length="1172" mass="138928">MINNSLIKVQVQDYTSPTKPQRRLIYQRIKPYMEAYGLSPEFFEIKGKSVVFKTNNPNNQTYLNKSVVSIRSNKKKPKQKISLKRPQTASIQLPNNVILPISNKYANIFNEIKSNQSKPQVQIPQKAEKSLILEEDAEEVSDSSLIKKHEMILKDIADLEKVKQQKINELETIQNKIDEVKNAEINSSRFIIKKNSHKPTLREKKDKAASLIQAHVKGRMDYKRFIEWKKRKEDKLRKLIIIQKWWRIQLNRLEISKRFQIIQQSKQIKLIDGYNFLITTNYSYVLNRIRLLFIERMGIIRGHFRLYLDQSNCLKLLNEDITNPSNQCLYLINIIINNLIQLIQVQDGRLIFNSLNSNFIDIPQLMQQICLQLTQININQYQIIINQADQLKELVISKDQQQKSFEIPPTISGKSQVFQIQDQFQIKEIKEDEQETNQNELVISNQQSLHNDYQEIHQKNQLLTNNIQALQQSETAMQSKNVDFDQKEYYSQENLNSKCQNDHIEMQEKIEQNDFDNSKITNQQINQNQDNIFKEQNQEQGNIFEVQNQELQVSQEQINQFNQQEKTDKEEQYQSIRLDNQKNDSTIQNTDQQKSIKENQIIHSILPYNIQDPLNSQILNQEQNQFQNFITNLINNQIQNDENKLEVYQYSNQNNLNFIESNSNVKFCEGTQIIQNEMQFSQVNDQEKQLDDQEIIKNKQNNQELLIQSKKSVEVEDEKQHKEEIQNIEQENFQEIKQDQQEYIQENLQMKESNQQPQQIIQNDEIQSNGIQENKIEEFEQIKNQIDKPLEIQHEHEEEEEDQQQQIVNSEYIIQQNINEISEKIEKVQQSQNFKKKEHDQNLQQIPSQIDFHMLKSCESNLYDPPNSGKETAKYLNSQELLSRTNFLSQLGQLGKFEYENNSFLGSGDLKKDIEGFLAPVNLRNKNNNQQELFLESNTFPNRNPSDFRSPLIDDTFKLSTTLKFQFSSELKAFESGHFISQQFDIKIQQQDSLEYSMDESQDLQPIYITTIKVDDNDVDVFQIKNMLRLKDKKNNYQSYDFKISKIHQSNCDYIIQNLYVYIINNRINCIEGSQIVRIQRYIKRFRFVQSCLLTFDKESTLVCLFKSFFKIKLSFYRQVAIEEDIIIEKMTIKQRRILERNFYSICPQLLFIEKNKEKMIMATINALEFQI</sequence>
<protein>
    <recommendedName>
        <fullName evidence="5">IQ calmodulin-binding motif protein</fullName>
    </recommendedName>
</protein>
<accession>A0A8S1PHV4</accession>
<keyword evidence="4" id="KW-1185">Reference proteome</keyword>
<feature type="coiled-coil region" evidence="1">
    <location>
        <begin position="156"/>
        <end position="183"/>
    </location>
</feature>
<evidence type="ECO:0000256" key="1">
    <source>
        <dbReference type="SAM" id="Coils"/>
    </source>
</evidence>
<evidence type="ECO:0000313" key="3">
    <source>
        <dbReference type="EMBL" id="CAD8102529.1"/>
    </source>
</evidence>
<evidence type="ECO:0000313" key="4">
    <source>
        <dbReference type="Proteomes" id="UP000692954"/>
    </source>
</evidence>
<comment type="caution">
    <text evidence="3">The sequence shown here is derived from an EMBL/GenBank/DDBJ whole genome shotgun (WGS) entry which is preliminary data.</text>
</comment>